<dbReference type="HOGENOM" id="CLU_271674_0_0_7"/>
<dbReference type="SUPFAM" id="SSF52540">
    <property type="entry name" value="P-loop containing nucleoside triphosphate hydrolases"/>
    <property type="match status" value="1"/>
</dbReference>
<keyword evidence="5 10" id="KW-0418">Kinase</keyword>
<feature type="binding site" evidence="7">
    <location>
        <position position="38"/>
    </location>
    <ligand>
        <name>ATP</name>
        <dbReference type="ChEBI" id="CHEBI:30616"/>
    </ligand>
</feature>
<feature type="domain" description="Protein kinase" evidence="9">
    <location>
        <begin position="9"/>
        <end position="353"/>
    </location>
</feature>
<feature type="region of interest" description="Disordered" evidence="8">
    <location>
        <begin position="125"/>
        <end position="156"/>
    </location>
</feature>
<dbReference type="RefSeq" id="WP_012830594.1">
    <property type="nucleotide sequence ID" value="NC_013440.1"/>
</dbReference>
<dbReference type="Proteomes" id="UP000001880">
    <property type="component" value="Chromosome"/>
</dbReference>
<dbReference type="SMART" id="SM00028">
    <property type="entry name" value="TPR"/>
    <property type="match status" value="3"/>
</dbReference>
<proteinExistence type="inferred from homology"/>
<dbReference type="InterPro" id="IPR000719">
    <property type="entry name" value="Prot_kinase_dom"/>
</dbReference>
<dbReference type="GO" id="GO:0005524">
    <property type="term" value="F:ATP binding"/>
    <property type="evidence" value="ECO:0007669"/>
    <property type="project" value="UniProtKB-UniRule"/>
</dbReference>
<dbReference type="InterPro" id="IPR019734">
    <property type="entry name" value="TPR_rpt"/>
</dbReference>
<dbReference type="Pfam" id="PF13191">
    <property type="entry name" value="AAA_16"/>
    <property type="match status" value="1"/>
</dbReference>
<evidence type="ECO:0000256" key="5">
    <source>
        <dbReference type="ARBA" id="ARBA00022777"/>
    </source>
</evidence>
<dbReference type="InterPro" id="IPR017441">
    <property type="entry name" value="Protein_kinase_ATP_BS"/>
</dbReference>
<evidence type="ECO:0000256" key="6">
    <source>
        <dbReference type="ARBA" id="ARBA00022840"/>
    </source>
</evidence>
<dbReference type="PANTHER" id="PTHR43671">
    <property type="entry name" value="SERINE/THREONINE-PROTEIN KINASE NEK"/>
    <property type="match status" value="1"/>
</dbReference>
<dbReference type="InterPro" id="IPR041664">
    <property type="entry name" value="AAA_16"/>
</dbReference>
<accession>D0LZM3</accession>
<keyword evidence="10" id="KW-0723">Serine/threonine-protein kinase</keyword>
<keyword evidence="11" id="KW-1185">Reference proteome</keyword>
<dbReference type="Gene3D" id="1.25.40.10">
    <property type="entry name" value="Tetratricopeptide repeat domain"/>
    <property type="match status" value="1"/>
</dbReference>
<gene>
    <name evidence="10" type="ordered locus">Hoch_5519</name>
</gene>
<dbReference type="PROSITE" id="PS00107">
    <property type="entry name" value="PROTEIN_KINASE_ATP"/>
    <property type="match status" value="1"/>
</dbReference>
<dbReference type="OrthoDB" id="5476445at2"/>
<feature type="region of interest" description="Disordered" evidence="8">
    <location>
        <begin position="100"/>
        <end position="119"/>
    </location>
</feature>
<dbReference type="Gene3D" id="3.40.50.300">
    <property type="entry name" value="P-loop containing nucleotide triphosphate hydrolases"/>
    <property type="match status" value="1"/>
</dbReference>
<dbReference type="SUPFAM" id="SSF48452">
    <property type="entry name" value="TPR-like"/>
    <property type="match status" value="2"/>
</dbReference>
<evidence type="ECO:0000256" key="8">
    <source>
        <dbReference type="SAM" id="MobiDB-lite"/>
    </source>
</evidence>
<name>D0LZM3_HALO1</name>
<keyword evidence="6 7" id="KW-0067">ATP-binding</keyword>
<evidence type="ECO:0000256" key="7">
    <source>
        <dbReference type="PROSITE-ProRule" id="PRU10141"/>
    </source>
</evidence>
<dbReference type="STRING" id="502025.Hoch_5519"/>
<protein>
    <recommendedName>
        <fullName evidence="2">non-specific serine/threonine protein kinase</fullName>
        <ecNumber evidence="2">2.7.11.1</ecNumber>
    </recommendedName>
</protein>
<dbReference type="InterPro" id="IPR027417">
    <property type="entry name" value="P-loop_NTPase"/>
</dbReference>
<dbReference type="InterPro" id="IPR011009">
    <property type="entry name" value="Kinase-like_dom_sf"/>
</dbReference>
<dbReference type="KEGG" id="hoh:Hoch_5519"/>
<feature type="compositionally biased region" description="Low complexity" evidence="8">
    <location>
        <begin position="125"/>
        <end position="145"/>
    </location>
</feature>
<dbReference type="Gene3D" id="1.10.510.10">
    <property type="entry name" value="Transferase(Phosphotransferase) domain 1"/>
    <property type="match status" value="2"/>
</dbReference>
<evidence type="ECO:0000256" key="4">
    <source>
        <dbReference type="ARBA" id="ARBA00022741"/>
    </source>
</evidence>
<evidence type="ECO:0000256" key="3">
    <source>
        <dbReference type="ARBA" id="ARBA00022679"/>
    </source>
</evidence>
<keyword evidence="3" id="KW-0808">Transferase</keyword>
<dbReference type="Pfam" id="PF00069">
    <property type="entry name" value="Pkinase"/>
    <property type="match status" value="2"/>
</dbReference>
<dbReference type="SMART" id="SM00220">
    <property type="entry name" value="S_TKc"/>
    <property type="match status" value="1"/>
</dbReference>
<dbReference type="GO" id="GO:0004674">
    <property type="term" value="F:protein serine/threonine kinase activity"/>
    <property type="evidence" value="ECO:0007669"/>
    <property type="project" value="UniProtKB-KW"/>
</dbReference>
<organism evidence="10 11">
    <name type="scientific">Haliangium ochraceum (strain DSM 14365 / JCM 11303 / SMP-2)</name>
    <dbReference type="NCBI Taxonomy" id="502025"/>
    <lineage>
        <taxon>Bacteria</taxon>
        <taxon>Pseudomonadati</taxon>
        <taxon>Myxococcota</taxon>
        <taxon>Polyangia</taxon>
        <taxon>Haliangiales</taxon>
        <taxon>Kofleriaceae</taxon>
        <taxon>Haliangium</taxon>
    </lineage>
</organism>
<evidence type="ECO:0000256" key="1">
    <source>
        <dbReference type="ARBA" id="ARBA00010886"/>
    </source>
</evidence>
<dbReference type="PANTHER" id="PTHR43671:SF13">
    <property type="entry name" value="SERINE_THREONINE-PROTEIN KINASE NEK2"/>
    <property type="match status" value="1"/>
</dbReference>
<dbReference type="eggNOG" id="COG0515">
    <property type="taxonomic scope" value="Bacteria"/>
</dbReference>
<dbReference type="SUPFAM" id="SSF56112">
    <property type="entry name" value="Protein kinase-like (PK-like)"/>
    <property type="match status" value="1"/>
</dbReference>
<reference evidence="10 11" key="1">
    <citation type="journal article" date="2010" name="Stand. Genomic Sci.">
        <title>Complete genome sequence of Haliangium ochraceum type strain (SMP-2).</title>
        <authorList>
            <consortium name="US DOE Joint Genome Institute (JGI-PGF)"/>
            <person name="Ivanova N."/>
            <person name="Daum C."/>
            <person name="Lang E."/>
            <person name="Abt B."/>
            <person name="Kopitz M."/>
            <person name="Saunders E."/>
            <person name="Lapidus A."/>
            <person name="Lucas S."/>
            <person name="Glavina Del Rio T."/>
            <person name="Nolan M."/>
            <person name="Tice H."/>
            <person name="Copeland A."/>
            <person name="Cheng J.F."/>
            <person name="Chen F."/>
            <person name="Bruce D."/>
            <person name="Goodwin L."/>
            <person name="Pitluck S."/>
            <person name="Mavromatis K."/>
            <person name="Pati A."/>
            <person name="Mikhailova N."/>
            <person name="Chen A."/>
            <person name="Palaniappan K."/>
            <person name="Land M."/>
            <person name="Hauser L."/>
            <person name="Chang Y.J."/>
            <person name="Jeffries C.D."/>
            <person name="Detter J.C."/>
            <person name="Brettin T."/>
            <person name="Rohde M."/>
            <person name="Goker M."/>
            <person name="Bristow J."/>
            <person name="Markowitz V."/>
            <person name="Eisen J.A."/>
            <person name="Hugenholtz P."/>
            <person name="Kyrpides N.C."/>
            <person name="Klenk H.P."/>
        </authorList>
    </citation>
    <scope>NUCLEOTIDE SEQUENCE [LARGE SCALE GENOMIC DNA]</scope>
    <source>
        <strain evidence="11">DSM 14365 / CIP 107738 / JCM 11303 / AJ 13395 / SMP-2</strain>
    </source>
</reference>
<dbReference type="CDD" id="cd14014">
    <property type="entry name" value="STKc_PknB_like"/>
    <property type="match status" value="1"/>
</dbReference>
<dbReference type="EC" id="2.7.11.1" evidence="2"/>
<dbReference type="AlphaFoldDB" id="D0LZM3"/>
<evidence type="ECO:0000313" key="11">
    <source>
        <dbReference type="Proteomes" id="UP000001880"/>
    </source>
</evidence>
<comment type="similarity">
    <text evidence="1">Belongs to the protein kinase superfamily. NEK Ser/Thr protein kinase family. NIMA subfamily.</text>
</comment>
<dbReference type="InterPro" id="IPR011990">
    <property type="entry name" value="TPR-like_helical_dom_sf"/>
</dbReference>
<dbReference type="eggNOG" id="COG3899">
    <property type="taxonomic scope" value="Bacteria"/>
</dbReference>
<evidence type="ECO:0000256" key="2">
    <source>
        <dbReference type="ARBA" id="ARBA00012513"/>
    </source>
</evidence>
<dbReference type="EMBL" id="CP001804">
    <property type="protein sequence ID" value="ACY18002.1"/>
    <property type="molecule type" value="Genomic_DNA"/>
</dbReference>
<dbReference type="PROSITE" id="PS00108">
    <property type="entry name" value="PROTEIN_KINASE_ST"/>
    <property type="match status" value="1"/>
</dbReference>
<feature type="compositionally biased region" description="Low complexity" evidence="8">
    <location>
        <begin position="102"/>
        <end position="116"/>
    </location>
</feature>
<evidence type="ECO:0000259" key="9">
    <source>
        <dbReference type="PROSITE" id="PS50011"/>
    </source>
</evidence>
<keyword evidence="4 7" id="KW-0547">Nucleotide-binding</keyword>
<sequence>MAFTGTDRFELRGRLGEGGMGVVYEAYDHVRGMRVALKTLRRVRPNGLLRFKREFRAVRALGHPNIISLYELVSEGKQWFFTMELIEGTELLAHLRRPAPAPASASAQPSASTQTALDSLTEPALAADASETASAAATQRAARAGSDTRRDDDDDGAHFDTVLTEVMDNVPAAALADEAAEHERPHFAERVDHQRLREAFAQIVAGLHALHSAGMIHRDIKPSNILVTPEGRVVLMDFGIVADMRRGRALTAVGVIAGTPAFMAPEQVRGDALTPAADWYALGVILYLLLTGRLPFSGGRANMLYGKQILDALPPGRFTRDIPAQLEALCMGLLARDPEQRPGAGRVLEALGLEASRLGKRRHLGASERDHFVGRGDELAQLTRLYAEARGGPMRCVLVEGPSGIGKSRLLERFFGQLDSDPASAPVLLAGRCHERESLPYKAFDGVVDVLSQHLAALPEQVRRTSLPSGILLLTRLFPVLRRVPECDVTVTFGGNPAPMQARAMRALCELVATLARLSPIVIYIDDAQWIDRDSVDMLLTFLQQRDIADVLLIVSARDDSGRGHGDELARLQRAWNDSPACSRIALGPFSRDEQHVLIETLSAHRRGRGVGQEVWSELAGHPLLLAELARYITEDELGTITLDQPHLEDILWRRVQRSGASERAILEIVSLLGEPAPLRVVADAAGLSYGERERALTSLVSHQLVRVTRAVPEPWLDIYHTKLREAVCAHVQGEYARTLQRQISLALESWSEASPALRARHWRAAGEALLAARCLVAAARSAGEQLAHERADSLYRNVLDLLAGYRADEPSAESAGALLRCQAWIGLAQGQRRSGQIDAAMGSLERADQLARAHEFSPERADIHLARGALLAPHGEFEHGLREFAEACSLARQIGSPLREARALVGLGECQSACAWMHTASDTFSRCLELCRDHGFRDTAAAVLASRGSAGLYRLDLVGALRDGEEAIALARASAHTRAEALALAHCVGAVWLERGQLDSAEQACAHVGELARALGAPELEAFAELQRGKLLTYRQRPDEALEHVDRALRACREHGLARLAPSALAARARLLRDADERWRCLAEGEALLRAGGHHHLPFFRDALDAVLALGAHEHVEKYAQALERYTAREPLPWSRFFIARARLLSARARGLGDTDTLASMRGLHDYGRARGLHLAAAALAPPPDAA</sequence>
<dbReference type="InterPro" id="IPR008271">
    <property type="entry name" value="Ser/Thr_kinase_AS"/>
</dbReference>
<dbReference type="PROSITE" id="PS50011">
    <property type="entry name" value="PROTEIN_KINASE_DOM"/>
    <property type="match status" value="1"/>
</dbReference>
<dbReference type="InterPro" id="IPR050660">
    <property type="entry name" value="NEK_Ser/Thr_kinase"/>
</dbReference>
<evidence type="ECO:0000313" key="10">
    <source>
        <dbReference type="EMBL" id="ACY18002.1"/>
    </source>
</evidence>
<dbReference type="eggNOG" id="COG0457">
    <property type="taxonomic scope" value="Bacteria"/>
</dbReference>